<dbReference type="EMBL" id="BOCI01000301">
    <property type="protein sequence ID" value="GHW01443.1"/>
    <property type="molecule type" value="Genomic_DNA"/>
</dbReference>
<dbReference type="InterPro" id="IPR010982">
    <property type="entry name" value="Lambda_DNA-bd_dom_sf"/>
</dbReference>
<organism evidence="2 3">
    <name type="scientific">Lactobacillus nasalidis</name>
    <dbReference type="NCBI Taxonomy" id="2797258"/>
    <lineage>
        <taxon>Bacteria</taxon>
        <taxon>Bacillati</taxon>
        <taxon>Bacillota</taxon>
        <taxon>Bacilli</taxon>
        <taxon>Lactobacillales</taxon>
        <taxon>Lactobacillaceae</taxon>
        <taxon>Lactobacillus</taxon>
    </lineage>
</organism>
<evidence type="ECO:0000259" key="1">
    <source>
        <dbReference type="PROSITE" id="PS50943"/>
    </source>
</evidence>
<evidence type="ECO:0000313" key="2">
    <source>
        <dbReference type="EMBL" id="GHW01443.1"/>
    </source>
</evidence>
<reference evidence="3" key="1">
    <citation type="submission" date="2021-01" db="EMBL/GenBank/DDBJ databases">
        <title>Draft genome sequence of Nasalis larvatus strain YZ03.</title>
        <authorList>
            <person name="Suzuki-Hashido N."/>
            <person name="Tsuchida S."/>
            <person name="Hayakawa T."/>
        </authorList>
    </citation>
    <scope>NUCLEOTIDE SEQUENCE [LARGE SCALE GENOMIC DNA]</scope>
    <source>
        <strain evidence="3">YZ03</strain>
    </source>
</reference>
<name>A0ABQ3W4J5_9LACO</name>
<dbReference type="SUPFAM" id="SSF47413">
    <property type="entry name" value="lambda repressor-like DNA-binding domains"/>
    <property type="match status" value="1"/>
</dbReference>
<protein>
    <recommendedName>
        <fullName evidence="1">HTH cro/C1-type domain-containing protein</fullName>
    </recommendedName>
</protein>
<dbReference type="SMART" id="SM00530">
    <property type="entry name" value="HTH_XRE"/>
    <property type="match status" value="1"/>
</dbReference>
<evidence type="ECO:0000313" key="3">
    <source>
        <dbReference type="Proteomes" id="UP000616547"/>
    </source>
</evidence>
<comment type="caution">
    <text evidence="2">The sequence shown here is derived from an EMBL/GenBank/DDBJ whole genome shotgun (WGS) entry which is preliminary data.</text>
</comment>
<keyword evidence="3" id="KW-1185">Reference proteome</keyword>
<dbReference type="RefSeq" id="WP_201331890.1">
    <property type="nucleotide sequence ID" value="NZ_BOCG01000451.1"/>
</dbReference>
<dbReference type="Proteomes" id="UP000616547">
    <property type="component" value="Unassembled WGS sequence"/>
</dbReference>
<gene>
    <name evidence="2" type="ORF">lacNasYZ03_11300</name>
</gene>
<accession>A0ABQ3W4J5</accession>
<dbReference type="Pfam" id="PF01381">
    <property type="entry name" value="HTH_3"/>
    <property type="match status" value="1"/>
</dbReference>
<dbReference type="InterPro" id="IPR001387">
    <property type="entry name" value="Cro/C1-type_HTH"/>
</dbReference>
<sequence>MSVLRNDALEMLNAEVKRSGVKNRWIAQKMGISEQYVSLILNGRRKLTADKAIAIAKALGVDYRIFLK</sequence>
<feature type="domain" description="HTH cro/C1-type" evidence="1">
    <location>
        <begin position="27"/>
        <end position="66"/>
    </location>
</feature>
<dbReference type="PROSITE" id="PS50943">
    <property type="entry name" value="HTH_CROC1"/>
    <property type="match status" value="1"/>
</dbReference>
<dbReference type="Gene3D" id="1.10.260.40">
    <property type="entry name" value="lambda repressor-like DNA-binding domains"/>
    <property type="match status" value="1"/>
</dbReference>
<proteinExistence type="predicted"/>